<comment type="caution">
    <text evidence="2">The sequence shown here is derived from an EMBL/GenBank/DDBJ whole genome shotgun (WGS) entry which is preliminary data.</text>
</comment>
<proteinExistence type="predicted"/>
<dbReference type="PANTHER" id="PTHR33164:SF99">
    <property type="entry name" value="MARR FAMILY REGULATORY PROTEIN"/>
    <property type="match status" value="1"/>
</dbReference>
<dbReference type="SUPFAM" id="SSF46785">
    <property type="entry name" value="Winged helix' DNA-binding domain"/>
    <property type="match status" value="1"/>
</dbReference>
<accession>A0ABP4CAJ4</accession>
<protein>
    <submittedName>
        <fullName evidence="2">MarR family transcriptional regulator</fullName>
    </submittedName>
</protein>
<gene>
    <name evidence="2" type="ORF">GCM10009554_78510</name>
</gene>
<organism evidence="2 3">
    <name type="scientific">Kribbella koreensis</name>
    <dbReference type="NCBI Taxonomy" id="57909"/>
    <lineage>
        <taxon>Bacteria</taxon>
        <taxon>Bacillati</taxon>
        <taxon>Actinomycetota</taxon>
        <taxon>Actinomycetes</taxon>
        <taxon>Propionibacteriales</taxon>
        <taxon>Kribbellaceae</taxon>
        <taxon>Kribbella</taxon>
    </lineage>
</organism>
<name>A0ABP4CAJ4_9ACTN</name>
<evidence type="ECO:0000259" key="1">
    <source>
        <dbReference type="PROSITE" id="PS50995"/>
    </source>
</evidence>
<dbReference type="PROSITE" id="PS50995">
    <property type="entry name" value="HTH_MARR_2"/>
    <property type="match status" value="1"/>
</dbReference>
<dbReference type="EMBL" id="BAAAHK010000022">
    <property type="protein sequence ID" value="GAA0961678.1"/>
    <property type="molecule type" value="Genomic_DNA"/>
</dbReference>
<dbReference type="InterPro" id="IPR036390">
    <property type="entry name" value="WH_DNA-bd_sf"/>
</dbReference>
<evidence type="ECO:0000313" key="2">
    <source>
        <dbReference type="EMBL" id="GAA0961678.1"/>
    </source>
</evidence>
<evidence type="ECO:0000313" key="3">
    <source>
        <dbReference type="Proteomes" id="UP001500542"/>
    </source>
</evidence>
<dbReference type="InterPro" id="IPR039422">
    <property type="entry name" value="MarR/SlyA-like"/>
</dbReference>
<dbReference type="PANTHER" id="PTHR33164">
    <property type="entry name" value="TRANSCRIPTIONAL REGULATOR, MARR FAMILY"/>
    <property type="match status" value="1"/>
</dbReference>
<dbReference type="Proteomes" id="UP001500542">
    <property type="component" value="Unassembled WGS sequence"/>
</dbReference>
<dbReference type="Gene3D" id="1.10.10.10">
    <property type="entry name" value="Winged helix-like DNA-binding domain superfamily/Winged helix DNA-binding domain"/>
    <property type="match status" value="1"/>
</dbReference>
<dbReference type="InterPro" id="IPR036388">
    <property type="entry name" value="WH-like_DNA-bd_sf"/>
</dbReference>
<dbReference type="InterPro" id="IPR000835">
    <property type="entry name" value="HTH_MarR-typ"/>
</dbReference>
<feature type="domain" description="HTH marR-type" evidence="1">
    <location>
        <begin position="1"/>
        <end position="142"/>
    </location>
</feature>
<reference evidence="3" key="1">
    <citation type="journal article" date="2019" name="Int. J. Syst. Evol. Microbiol.">
        <title>The Global Catalogue of Microorganisms (GCM) 10K type strain sequencing project: providing services to taxonomists for standard genome sequencing and annotation.</title>
        <authorList>
            <consortium name="The Broad Institute Genomics Platform"/>
            <consortium name="The Broad Institute Genome Sequencing Center for Infectious Disease"/>
            <person name="Wu L."/>
            <person name="Ma J."/>
        </authorList>
    </citation>
    <scope>NUCLEOTIDE SEQUENCE [LARGE SCALE GENOMIC DNA]</scope>
    <source>
        <strain evidence="3">JCM 10977</strain>
    </source>
</reference>
<sequence>MLNEAESRAWRNVAMMLHLVETMLERQVQREAGISHAHYKILVLLGDSPDRTLQLKALAQTLQFSISRISHAVTRLEGLGLVVRSPVPQVGKAFQATVTAAGLDVLRRVAPIQSEAIRQQIFGPLSSGEVELLDRIAVAIVGELAEQERP</sequence>
<keyword evidence="3" id="KW-1185">Reference proteome</keyword>
<dbReference type="SMART" id="SM00347">
    <property type="entry name" value="HTH_MARR"/>
    <property type="match status" value="1"/>
</dbReference>
<dbReference type="Pfam" id="PF12802">
    <property type="entry name" value="MarR_2"/>
    <property type="match status" value="1"/>
</dbReference>
<dbReference type="RefSeq" id="WP_343982923.1">
    <property type="nucleotide sequence ID" value="NZ_BAAAHK010000022.1"/>
</dbReference>